<proteinExistence type="predicted"/>
<dbReference type="RefSeq" id="WP_145246324.1">
    <property type="nucleotide sequence ID" value="NZ_CP036278.1"/>
</dbReference>
<dbReference type="PROSITE" id="PS51746">
    <property type="entry name" value="PPM_2"/>
    <property type="match status" value="1"/>
</dbReference>
<dbReference type="InterPro" id="IPR001932">
    <property type="entry name" value="PPM-type_phosphatase-like_dom"/>
</dbReference>
<accession>A0A518AL65</accession>
<evidence type="ECO:0000313" key="2">
    <source>
        <dbReference type="EMBL" id="QDU55469.1"/>
    </source>
</evidence>
<dbReference type="AlphaFoldDB" id="A0A518AL65"/>
<dbReference type="SUPFAM" id="SSF81606">
    <property type="entry name" value="PP2C-like"/>
    <property type="match status" value="1"/>
</dbReference>
<sequence length="212" mass="22955">MSHFETTILVEAYRQWCEDRVAVFEAGERTVIVVADGAGGIGAGDIAAEAVLREVEAALPHVHSADQWADTLRQIDCRLSQGESTAVVVDIRPYGLAGASVGDSEAWIIKDGNTSALTVNQIRKPLLGSGNASPVSFMQGKLDGLLLVATDGFFSYVKPSDLLPMIAQADFFSIPRKCVEMVQLPSGELWDDIGIVAARVKPQHRTRERYTI</sequence>
<dbReference type="SMART" id="SM00332">
    <property type="entry name" value="PP2Cc"/>
    <property type="match status" value="1"/>
</dbReference>
<dbReference type="OrthoDB" id="260493at2"/>
<keyword evidence="3" id="KW-1185">Reference proteome</keyword>
<protein>
    <recommendedName>
        <fullName evidence="1">PPM-type phosphatase domain-containing protein</fullName>
    </recommendedName>
</protein>
<gene>
    <name evidence="2" type="ORF">Pan181_16580</name>
</gene>
<dbReference type="InterPro" id="IPR036457">
    <property type="entry name" value="PPM-type-like_dom_sf"/>
</dbReference>
<evidence type="ECO:0000259" key="1">
    <source>
        <dbReference type="PROSITE" id="PS51746"/>
    </source>
</evidence>
<name>A0A518AL65_9BACT</name>
<reference evidence="2 3" key="1">
    <citation type="submission" date="2019-02" db="EMBL/GenBank/DDBJ databases">
        <title>Deep-cultivation of Planctomycetes and their phenomic and genomic characterization uncovers novel biology.</title>
        <authorList>
            <person name="Wiegand S."/>
            <person name="Jogler M."/>
            <person name="Boedeker C."/>
            <person name="Pinto D."/>
            <person name="Vollmers J."/>
            <person name="Rivas-Marin E."/>
            <person name="Kohn T."/>
            <person name="Peeters S.H."/>
            <person name="Heuer A."/>
            <person name="Rast P."/>
            <person name="Oberbeckmann S."/>
            <person name="Bunk B."/>
            <person name="Jeske O."/>
            <person name="Meyerdierks A."/>
            <person name="Storesund J.E."/>
            <person name="Kallscheuer N."/>
            <person name="Luecker S."/>
            <person name="Lage O.M."/>
            <person name="Pohl T."/>
            <person name="Merkel B.J."/>
            <person name="Hornburger P."/>
            <person name="Mueller R.-W."/>
            <person name="Bruemmer F."/>
            <person name="Labrenz M."/>
            <person name="Spormann A.M."/>
            <person name="Op den Camp H."/>
            <person name="Overmann J."/>
            <person name="Amann R."/>
            <person name="Jetten M.S.M."/>
            <person name="Mascher T."/>
            <person name="Medema M.H."/>
            <person name="Devos D.P."/>
            <person name="Kaster A.-K."/>
            <person name="Ovreas L."/>
            <person name="Rohde M."/>
            <person name="Galperin M.Y."/>
            <person name="Jogler C."/>
        </authorList>
    </citation>
    <scope>NUCLEOTIDE SEQUENCE [LARGE SCALE GENOMIC DNA]</scope>
    <source>
        <strain evidence="2 3">Pan181</strain>
    </source>
</reference>
<dbReference type="KEGG" id="amuc:Pan181_16580"/>
<organism evidence="2 3">
    <name type="scientific">Aeoliella mucimassa</name>
    <dbReference type="NCBI Taxonomy" id="2527972"/>
    <lineage>
        <taxon>Bacteria</taxon>
        <taxon>Pseudomonadati</taxon>
        <taxon>Planctomycetota</taxon>
        <taxon>Planctomycetia</taxon>
        <taxon>Pirellulales</taxon>
        <taxon>Lacipirellulaceae</taxon>
        <taxon>Aeoliella</taxon>
    </lineage>
</organism>
<evidence type="ECO:0000313" key="3">
    <source>
        <dbReference type="Proteomes" id="UP000315750"/>
    </source>
</evidence>
<dbReference type="Gene3D" id="3.60.40.10">
    <property type="entry name" value="PPM-type phosphatase domain"/>
    <property type="match status" value="1"/>
</dbReference>
<dbReference type="Proteomes" id="UP000315750">
    <property type="component" value="Chromosome"/>
</dbReference>
<feature type="domain" description="PPM-type phosphatase" evidence="1">
    <location>
        <begin position="1"/>
        <end position="200"/>
    </location>
</feature>
<dbReference type="EMBL" id="CP036278">
    <property type="protein sequence ID" value="QDU55469.1"/>
    <property type="molecule type" value="Genomic_DNA"/>
</dbReference>